<reference evidence="1" key="1">
    <citation type="submission" date="2020-06" db="EMBL/GenBank/DDBJ databases">
        <title>Whole Genome Sequence of Bradyrhizobium sp. Strain 66S1MB.</title>
        <authorList>
            <person name="Bromfield E."/>
            <person name="Cloutier S."/>
        </authorList>
    </citation>
    <scope>NUCLEOTIDE SEQUENCE</scope>
    <source>
        <strain evidence="1">66S1MB</strain>
    </source>
</reference>
<proteinExistence type="predicted"/>
<evidence type="ECO:0000313" key="1">
    <source>
        <dbReference type="EMBL" id="NVL07952.1"/>
    </source>
</evidence>
<protein>
    <recommendedName>
        <fullName evidence="2">Terminase small subunit protein</fullName>
    </recommendedName>
</protein>
<sequence>MGRPTDFNPELATLICARMAEGESLRSICRDEEMPGLSTVFLWLSKDKAFVEQYARAIDARSTVMEEEILQISDDASGDVIEGEDGSVKVNAEFVARSRLKVDTRKWLMARMSPKKYGDKLTTEVTGADGGPIKQEISRIELVAAPFPSNIGEG</sequence>
<organism evidence="1">
    <name type="scientific">Bradyrhizobium quebecense</name>
    <dbReference type="NCBI Taxonomy" id="2748629"/>
    <lineage>
        <taxon>Bacteria</taxon>
        <taxon>Pseudomonadati</taxon>
        <taxon>Pseudomonadota</taxon>
        <taxon>Alphaproteobacteria</taxon>
        <taxon>Hyphomicrobiales</taxon>
        <taxon>Nitrobacteraceae</taxon>
        <taxon>Bradyrhizobium</taxon>
    </lineage>
</organism>
<gene>
    <name evidence="1" type="ORF">HU230_19815</name>
</gene>
<dbReference type="Gene3D" id="1.10.10.60">
    <property type="entry name" value="Homeodomain-like"/>
    <property type="match status" value="1"/>
</dbReference>
<dbReference type="AlphaFoldDB" id="A0A973WQG6"/>
<dbReference type="Pfam" id="PF20901">
    <property type="entry name" value="Sf6_terminase"/>
    <property type="match status" value="1"/>
</dbReference>
<dbReference type="InterPro" id="IPR048683">
    <property type="entry name" value="Sf6_terminase"/>
</dbReference>
<dbReference type="EMBL" id="JABWSX010000001">
    <property type="protein sequence ID" value="NVL07952.1"/>
    <property type="molecule type" value="Genomic_DNA"/>
</dbReference>
<accession>A0A973WQG6</accession>
<name>A0A973WQG6_9BRAD</name>
<comment type="caution">
    <text evidence="1">The sequence shown here is derived from an EMBL/GenBank/DDBJ whole genome shotgun (WGS) entry which is preliminary data.</text>
</comment>
<evidence type="ECO:0008006" key="2">
    <source>
        <dbReference type="Google" id="ProtNLM"/>
    </source>
</evidence>